<dbReference type="eggNOG" id="ENOG502STT9">
    <property type="taxonomic scope" value="Eukaryota"/>
</dbReference>
<evidence type="ECO:0000313" key="3">
    <source>
        <dbReference type="Proteomes" id="UP000197666"/>
    </source>
</evidence>
<reference evidence="3" key="1">
    <citation type="submission" date="2018-10" db="EMBL/GenBank/DDBJ databases">
        <title>FDA dAtabase for Regulatory Grade micrObial Sequences (FDA-ARGOS): Supporting development and validation of Infectious Disease Dx tests.</title>
        <authorList>
            <person name="Kerrigan L."/>
            <person name="Tallon L."/>
            <person name="Sadzewicz L."/>
            <person name="Sengamalay N."/>
            <person name="Ott S."/>
            <person name="Godinez A."/>
            <person name="Nagaraj S."/>
            <person name="Vavikolanu K."/>
            <person name="Nadendla S."/>
            <person name="George J."/>
            <person name="Sichtig H."/>
        </authorList>
    </citation>
    <scope>NUCLEOTIDE SEQUENCE [LARGE SCALE GENOMIC DNA]</scope>
    <source>
        <strain evidence="3">FDAARGOS_311</strain>
    </source>
</reference>
<accession>A0A254U0J6</accession>
<dbReference type="VEuPathDB" id="FungiDB:ATCC64974_82080"/>
<dbReference type="VEuPathDB" id="FungiDB:M747DRAFT_360584"/>
<dbReference type="OrthoDB" id="4760831at2759"/>
<dbReference type="AlphaFoldDB" id="A0A254U0J6"/>
<comment type="caution">
    <text evidence="2">The sequence shown here is derived from an EMBL/GenBank/DDBJ whole genome shotgun (WGS) entry which is preliminary data.</text>
</comment>
<dbReference type="EMBL" id="NKJJ02000006">
    <property type="protein sequence ID" value="TPR03992.1"/>
    <property type="molecule type" value="Genomic_DNA"/>
</dbReference>
<dbReference type="VEuPathDB" id="FungiDB:An04g07360"/>
<dbReference type="VEuPathDB" id="FungiDB:ASPNIDRAFT2_45266"/>
<evidence type="ECO:0000256" key="1">
    <source>
        <dbReference type="SAM" id="MobiDB-lite"/>
    </source>
</evidence>
<gene>
    <name evidence="2" type="ORF">CAN33_002905</name>
</gene>
<evidence type="ECO:0000313" key="2">
    <source>
        <dbReference type="EMBL" id="TPR03992.1"/>
    </source>
</evidence>
<dbReference type="Proteomes" id="UP000197666">
    <property type="component" value="Unassembled WGS sequence"/>
</dbReference>
<sequence length="379" mass="41915">MSQSSALRPRLTRQQRREQSLHTLRDLATNLQAAVNHSIAFGGNYEAVEVIAFHWSNDTMGVASLETELLEFLTRVYAYHCESYEIPTQNSAALLNSKLVNWSLERANKNTLRIYVYSGHAAGMGPEDLSWTIAGESNADGTIAGPRLNIKSVLYSCETLEGDCLYIFDCCSAGSIGLWDGPEAIAACGWEQASSANLNFCLTRVLIDALVDNNGAPITVASLFARLFRNASQNQVGACPVHIPKSNHPSITLKPLSILDFRPSRHPRFSERVLLSIEVKDDHSERDVKAWEAWLSSNIPEDVLSVDIKIEATFQSHSTVLLITVPLEVWTMLPDHPGYNFVSHVTSNNGFSANRVALPHRPAQPRGENEPLSPRKPVR</sequence>
<name>A0A254U0J6_ASPNG</name>
<proteinExistence type="predicted"/>
<feature type="region of interest" description="Disordered" evidence="1">
    <location>
        <begin position="353"/>
        <end position="379"/>
    </location>
</feature>
<organism evidence="2 3">
    <name type="scientific">Aspergillus niger</name>
    <dbReference type="NCBI Taxonomy" id="5061"/>
    <lineage>
        <taxon>Eukaryota</taxon>
        <taxon>Fungi</taxon>
        <taxon>Dikarya</taxon>
        <taxon>Ascomycota</taxon>
        <taxon>Pezizomycotina</taxon>
        <taxon>Eurotiomycetes</taxon>
        <taxon>Eurotiomycetidae</taxon>
        <taxon>Eurotiales</taxon>
        <taxon>Aspergillaceae</taxon>
        <taxon>Aspergillus</taxon>
        <taxon>Aspergillus subgen. Circumdati</taxon>
    </lineage>
</organism>
<protein>
    <submittedName>
        <fullName evidence="2">ER membrane protein SH3 family protein</fullName>
    </submittedName>
</protein>